<gene>
    <name evidence="1" type="ORF">OCV65_01750</name>
</gene>
<comment type="caution">
    <text evidence="1">The sequence shown here is derived from an EMBL/GenBank/DDBJ whole genome shotgun (WGS) entry which is preliminary data.</text>
</comment>
<reference evidence="1 2" key="1">
    <citation type="journal article" date="2021" name="ISME Commun">
        <title>Automated analysis of genomic sequences facilitates high-throughput and comprehensive description of bacteria.</title>
        <authorList>
            <person name="Hitch T.C.A."/>
        </authorList>
    </citation>
    <scope>NUCLEOTIDE SEQUENCE [LARGE SCALE GENOMIC DNA]</scope>
    <source>
        <strain evidence="1 2">Sanger_02</strain>
    </source>
</reference>
<dbReference type="Proteomes" id="UP001207605">
    <property type="component" value="Unassembled WGS sequence"/>
</dbReference>
<dbReference type="EMBL" id="JAOQJV010000001">
    <property type="protein sequence ID" value="MCU6698970.1"/>
    <property type="molecule type" value="Genomic_DNA"/>
</dbReference>
<accession>A0ABT2S306</accession>
<sequence>MNNLPKDPMLLLSVVNTKLRDFYDSLDAFCEDLGVNKEELIETLKGIDYEYDETRHQFV</sequence>
<evidence type="ECO:0000313" key="2">
    <source>
        <dbReference type="Proteomes" id="UP001207605"/>
    </source>
</evidence>
<name>A0ABT2S306_9FIRM</name>
<dbReference type="RefSeq" id="WP_118383894.1">
    <property type="nucleotide sequence ID" value="NZ_JAOQJV010000001.1"/>
</dbReference>
<protein>
    <submittedName>
        <fullName evidence="1">DUF4250 domain-containing protein</fullName>
    </submittedName>
</protein>
<dbReference type="InterPro" id="IPR025346">
    <property type="entry name" value="DUF4250"/>
</dbReference>
<keyword evidence="2" id="KW-1185">Reference proteome</keyword>
<organism evidence="1 2">
    <name type="scientific">Dorea ammoniilytica</name>
    <dbReference type="NCBI Taxonomy" id="2981788"/>
    <lineage>
        <taxon>Bacteria</taxon>
        <taxon>Bacillati</taxon>
        <taxon>Bacillota</taxon>
        <taxon>Clostridia</taxon>
        <taxon>Lachnospirales</taxon>
        <taxon>Lachnospiraceae</taxon>
        <taxon>Dorea</taxon>
    </lineage>
</organism>
<proteinExistence type="predicted"/>
<evidence type="ECO:0000313" key="1">
    <source>
        <dbReference type="EMBL" id="MCU6698970.1"/>
    </source>
</evidence>
<dbReference type="Pfam" id="PF14056">
    <property type="entry name" value="DUF4250"/>
    <property type="match status" value="1"/>
</dbReference>